<dbReference type="GeneID" id="28839133"/>
<organism evidence="2 3">
    <name type="scientific">Pseudogymnoascus verrucosus</name>
    <dbReference type="NCBI Taxonomy" id="342668"/>
    <lineage>
        <taxon>Eukaryota</taxon>
        <taxon>Fungi</taxon>
        <taxon>Dikarya</taxon>
        <taxon>Ascomycota</taxon>
        <taxon>Pezizomycotina</taxon>
        <taxon>Leotiomycetes</taxon>
        <taxon>Thelebolales</taxon>
        <taxon>Thelebolaceae</taxon>
        <taxon>Pseudogymnoascus</taxon>
    </lineage>
</organism>
<feature type="signal peptide" evidence="1">
    <location>
        <begin position="1"/>
        <end position="18"/>
    </location>
</feature>
<reference evidence="3" key="2">
    <citation type="journal article" date="2018" name="Nat. Commun.">
        <title>Extreme sensitivity to ultraviolet light in the fungal pathogen causing white-nose syndrome of bats.</title>
        <authorList>
            <person name="Palmer J.M."/>
            <person name="Drees K.P."/>
            <person name="Foster J.T."/>
            <person name="Lindner D.L."/>
        </authorList>
    </citation>
    <scope>NUCLEOTIDE SEQUENCE [LARGE SCALE GENOMIC DNA]</scope>
    <source>
        <strain evidence="3">UAMH 10579</strain>
    </source>
</reference>
<feature type="chain" id="PRO_5008608795" evidence="1">
    <location>
        <begin position="19"/>
        <end position="149"/>
    </location>
</feature>
<keyword evidence="1" id="KW-0732">Signal</keyword>
<proteinExistence type="predicted"/>
<evidence type="ECO:0000313" key="2">
    <source>
        <dbReference type="EMBL" id="OBT96317.1"/>
    </source>
</evidence>
<gene>
    <name evidence="2" type="ORF">VE01_05747</name>
</gene>
<dbReference type="RefSeq" id="XP_018130050.1">
    <property type="nucleotide sequence ID" value="XM_018275207.1"/>
</dbReference>
<accession>A0A1B8GKE6</accession>
<protein>
    <submittedName>
        <fullName evidence="2">Uncharacterized protein</fullName>
    </submittedName>
</protein>
<sequence>MKTIVFILSGLIFGLTSALPPAVDVRDSIDPSSAAYHLTRDASPVPQDNLPLEWHSLAERSTPPKFSTVHQYIAFAEQEKKKYPSECSETSSPEDCQLCIGAILAAWVSALYLCASQVAAGPVGTATGLVCAASATSLYWIGRIKCLGV</sequence>
<evidence type="ECO:0000256" key="1">
    <source>
        <dbReference type="SAM" id="SignalP"/>
    </source>
</evidence>
<reference evidence="2 3" key="1">
    <citation type="submission" date="2016-03" db="EMBL/GenBank/DDBJ databases">
        <title>Comparative genomics of Pseudogymnoascus destructans, the fungus causing white-nose syndrome of bats.</title>
        <authorList>
            <person name="Palmer J.M."/>
            <person name="Drees K.P."/>
            <person name="Foster J.T."/>
            <person name="Lindner D.L."/>
        </authorList>
    </citation>
    <scope>NUCLEOTIDE SEQUENCE [LARGE SCALE GENOMIC DNA]</scope>
    <source>
        <strain evidence="2 3">UAMH 10579</strain>
    </source>
</reference>
<dbReference type="AlphaFoldDB" id="A0A1B8GKE6"/>
<dbReference type="Proteomes" id="UP000091956">
    <property type="component" value="Unassembled WGS sequence"/>
</dbReference>
<name>A0A1B8GKE6_9PEZI</name>
<evidence type="ECO:0000313" key="3">
    <source>
        <dbReference type="Proteomes" id="UP000091956"/>
    </source>
</evidence>
<dbReference type="EMBL" id="KV460229">
    <property type="protein sequence ID" value="OBT96317.1"/>
    <property type="molecule type" value="Genomic_DNA"/>
</dbReference>
<keyword evidence="3" id="KW-1185">Reference proteome</keyword>